<dbReference type="GO" id="GO:0008168">
    <property type="term" value="F:methyltransferase activity"/>
    <property type="evidence" value="ECO:0007669"/>
    <property type="project" value="UniProtKB-KW"/>
</dbReference>
<organism evidence="6 7">
    <name type="scientific">Lentzea albidocapillata subsp. violacea</name>
    <dbReference type="NCBI Taxonomy" id="128104"/>
    <lineage>
        <taxon>Bacteria</taxon>
        <taxon>Bacillati</taxon>
        <taxon>Actinomycetota</taxon>
        <taxon>Actinomycetes</taxon>
        <taxon>Pseudonocardiales</taxon>
        <taxon>Pseudonocardiaceae</taxon>
        <taxon>Lentzea</taxon>
    </lineage>
</organism>
<evidence type="ECO:0000256" key="5">
    <source>
        <dbReference type="SAM" id="Phobius"/>
    </source>
</evidence>
<feature type="transmembrane region" description="Helical" evidence="5">
    <location>
        <begin position="151"/>
        <end position="172"/>
    </location>
</feature>
<evidence type="ECO:0000256" key="1">
    <source>
        <dbReference type="ARBA" id="ARBA00004127"/>
    </source>
</evidence>
<dbReference type="PANTHER" id="PTHR43847:SF1">
    <property type="entry name" value="BLL3993 PROTEIN"/>
    <property type="match status" value="1"/>
</dbReference>
<feature type="transmembrane region" description="Helical" evidence="5">
    <location>
        <begin position="48"/>
        <end position="68"/>
    </location>
</feature>
<dbReference type="GO" id="GO:0032259">
    <property type="term" value="P:methylation"/>
    <property type="evidence" value="ECO:0007669"/>
    <property type="project" value="UniProtKB-KW"/>
</dbReference>
<keyword evidence="2 5" id="KW-0812">Transmembrane</keyword>
<proteinExistence type="predicted"/>
<dbReference type="Pfam" id="PF04191">
    <property type="entry name" value="PEMT"/>
    <property type="match status" value="1"/>
</dbReference>
<name>A0A1G9S3N1_9PSEU</name>
<dbReference type="RefSeq" id="WP_090011950.1">
    <property type="nucleotide sequence ID" value="NZ_FNET01000019.1"/>
</dbReference>
<dbReference type="InterPro" id="IPR052527">
    <property type="entry name" value="Metal_cation-efflux_comp"/>
</dbReference>
<protein>
    <submittedName>
        <fullName evidence="6">Protein-S-isoprenylcysteine O-methyltransferase Ste14</fullName>
    </submittedName>
</protein>
<dbReference type="Proteomes" id="UP000199682">
    <property type="component" value="Unassembled WGS sequence"/>
</dbReference>
<gene>
    <name evidence="6" type="ORF">SAMN04488074_119113</name>
</gene>
<keyword evidence="6" id="KW-0489">Methyltransferase</keyword>
<dbReference type="InterPro" id="IPR007318">
    <property type="entry name" value="Phopholipid_MeTrfase"/>
</dbReference>
<evidence type="ECO:0000313" key="7">
    <source>
        <dbReference type="Proteomes" id="UP000199682"/>
    </source>
</evidence>
<accession>A0A1G9S3N1</accession>
<evidence type="ECO:0000313" key="6">
    <source>
        <dbReference type="EMBL" id="SDM30109.1"/>
    </source>
</evidence>
<feature type="transmembrane region" description="Helical" evidence="5">
    <location>
        <begin position="88"/>
        <end position="110"/>
    </location>
</feature>
<keyword evidence="4 5" id="KW-0472">Membrane</keyword>
<sequence>MSSTTAGAIALGLYVTYIVWAFGVRTVLQYRRTGSTGFHGVSGRPGTVEWWAGVLFGIALVLGLLAPAAQWSALVTPVPVLDHTALQLIGTVLVATGFAATVVAQLGMGASWRIGVDEGERTALVTTGTFALVRNPVFTAMISGATGLTLLAPNLLAIIGLVALITAVELQVRVVEEPYLLRTHGETYRAYTARVGRFLPAIGRLTTDVL</sequence>
<evidence type="ECO:0000256" key="3">
    <source>
        <dbReference type="ARBA" id="ARBA00022989"/>
    </source>
</evidence>
<dbReference type="EMBL" id="FNET01000019">
    <property type="protein sequence ID" value="SDM30109.1"/>
    <property type="molecule type" value="Genomic_DNA"/>
</dbReference>
<reference evidence="7" key="1">
    <citation type="submission" date="2016-10" db="EMBL/GenBank/DDBJ databases">
        <authorList>
            <person name="Varghese N."/>
            <person name="Submissions S."/>
        </authorList>
    </citation>
    <scope>NUCLEOTIDE SEQUENCE [LARGE SCALE GENOMIC DNA]</scope>
    <source>
        <strain evidence="7">DSM 44796</strain>
    </source>
</reference>
<dbReference type="AlphaFoldDB" id="A0A1G9S3N1"/>
<dbReference type="GO" id="GO:0012505">
    <property type="term" value="C:endomembrane system"/>
    <property type="evidence" value="ECO:0007669"/>
    <property type="project" value="UniProtKB-SubCell"/>
</dbReference>
<comment type="subcellular location">
    <subcellularLocation>
        <location evidence="1">Endomembrane system</location>
        <topology evidence="1">Multi-pass membrane protein</topology>
    </subcellularLocation>
</comment>
<feature type="transmembrane region" description="Helical" evidence="5">
    <location>
        <begin position="6"/>
        <end position="28"/>
    </location>
</feature>
<evidence type="ECO:0000256" key="4">
    <source>
        <dbReference type="ARBA" id="ARBA00023136"/>
    </source>
</evidence>
<dbReference type="PANTHER" id="PTHR43847">
    <property type="entry name" value="BLL3993 PROTEIN"/>
    <property type="match status" value="1"/>
</dbReference>
<evidence type="ECO:0000256" key="2">
    <source>
        <dbReference type="ARBA" id="ARBA00022692"/>
    </source>
</evidence>
<dbReference type="Gene3D" id="1.20.120.1630">
    <property type="match status" value="1"/>
</dbReference>
<keyword evidence="6" id="KW-0808">Transferase</keyword>
<keyword evidence="3 5" id="KW-1133">Transmembrane helix</keyword>